<protein>
    <submittedName>
        <fullName evidence="1">Uncharacterized protein</fullName>
    </submittedName>
</protein>
<reference evidence="1 2" key="1">
    <citation type="submission" date="2020-08" db="EMBL/GenBank/DDBJ databases">
        <title>Genomic Encyclopedia of Type Strains, Phase IV (KMG-IV): sequencing the most valuable type-strain genomes for metagenomic binning, comparative biology and taxonomic classification.</title>
        <authorList>
            <person name="Goeker M."/>
        </authorList>
    </citation>
    <scope>NUCLEOTIDE SEQUENCE [LARGE SCALE GENOMIC DNA]</scope>
    <source>
        <strain evidence="1 2">DSM 14590</strain>
    </source>
</reference>
<dbReference type="Proteomes" id="UP000613002">
    <property type="component" value="Unassembled WGS sequence"/>
</dbReference>
<keyword evidence="2" id="KW-1185">Reference proteome</keyword>
<accession>A0AA89T7G4</accession>
<evidence type="ECO:0000313" key="2">
    <source>
        <dbReference type="Proteomes" id="UP000613002"/>
    </source>
</evidence>
<comment type="caution">
    <text evidence="1">The sequence shown here is derived from an EMBL/GenBank/DDBJ whole genome shotgun (WGS) entry which is preliminary data.</text>
</comment>
<dbReference type="RefSeq" id="WP_062755537.1">
    <property type="nucleotide sequence ID" value="NZ_BDAQ01000011.1"/>
</dbReference>
<organism evidence="1 2">
    <name type="scientific">Parageobacillus toebii NBRC 107807</name>
    <dbReference type="NCBI Taxonomy" id="1223503"/>
    <lineage>
        <taxon>Bacteria</taxon>
        <taxon>Bacillati</taxon>
        <taxon>Bacillota</taxon>
        <taxon>Bacilli</taxon>
        <taxon>Bacillales</taxon>
        <taxon>Anoxybacillaceae</taxon>
        <taxon>Parageobacillus</taxon>
    </lineage>
</organism>
<sequence>MSLELPTLSFFKANRINYYYDKPFLYFACFLCGGEVKMNVFDTKWECSICKKSGTLSHLIVMNKHLSSQVRQKIYHPENERKQIIRMFDKLIHKYGSDIEPLKVKVERLIQYYQEKKNTDE</sequence>
<evidence type="ECO:0000313" key="1">
    <source>
        <dbReference type="EMBL" id="MBB3868681.1"/>
    </source>
</evidence>
<dbReference type="EMBL" id="JACICZ010000004">
    <property type="protein sequence ID" value="MBB3868681.1"/>
    <property type="molecule type" value="Genomic_DNA"/>
</dbReference>
<gene>
    <name evidence="1" type="ORF">HNR78_001564</name>
</gene>
<proteinExistence type="predicted"/>
<dbReference type="AlphaFoldDB" id="A0AA89T7G4"/>
<name>A0AA89T7G4_9BACL</name>